<dbReference type="InterPro" id="IPR036388">
    <property type="entry name" value="WH-like_DNA-bd_sf"/>
</dbReference>
<proteinExistence type="predicted"/>
<keyword evidence="3" id="KW-1185">Reference proteome</keyword>
<evidence type="ECO:0000259" key="1">
    <source>
        <dbReference type="PROSITE" id="PS50987"/>
    </source>
</evidence>
<organism evidence="2 3">
    <name type="scientific">Agrococcus sediminis</name>
    <dbReference type="NCBI Taxonomy" id="2599924"/>
    <lineage>
        <taxon>Bacteria</taxon>
        <taxon>Bacillati</taxon>
        <taxon>Actinomycetota</taxon>
        <taxon>Actinomycetes</taxon>
        <taxon>Micrococcales</taxon>
        <taxon>Microbacteriaceae</taxon>
        <taxon>Agrococcus</taxon>
    </lineage>
</organism>
<protein>
    <submittedName>
        <fullName evidence="2">Winged helix-turn-helix transcriptional regulator</fullName>
    </submittedName>
</protein>
<dbReference type="InterPro" id="IPR001845">
    <property type="entry name" value="HTH_ArsR_DNA-bd_dom"/>
</dbReference>
<dbReference type="GO" id="GO:0046686">
    <property type="term" value="P:response to cadmium ion"/>
    <property type="evidence" value="ECO:0007669"/>
    <property type="project" value="TreeGrafter"/>
</dbReference>
<evidence type="ECO:0000313" key="2">
    <source>
        <dbReference type="EMBL" id="KAA6435145.1"/>
    </source>
</evidence>
<dbReference type="InterPro" id="IPR036390">
    <property type="entry name" value="WH_DNA-bd_sf"/>
</dbReference>
<accession>A0A5M8QGG8</accession>
<dbReference type="AlphaFoldDB" id="A0A5M8QGG8"/>
<comment type="caution">
    <text evidence="2">The sequence shown here is derived from an EMBL/GenBank/DDBJ whole genome shotgun (WGS) entry which is preliminary data.</text>
</comment>
<dbReference type="GO" id="GO:0003700">
    <property type="term" value="F:DNA-binding transcription factor activity"/>
    <property type="evidence" value="ECO:0007669"/>
    <property type="project" value="InterPro"/>
</dbReference>
<dbReference type="InterPro" id="IPR011991">
    <property type="entry name" value="ArsR-like_HTH"/>
</dbReference>
<feature type="domain" description="HTH arsR-type" evidence="1">
    <location>
        <begin position="3"/>
        <end position="97"/>
    </location>
</feature>
<dbReference type="PROSITE" id="PS50987">
    <property type="entry name" value="HTH_ARSR_2"/>
    <property type="match status" value="1"/>
</dbReference>
<dbReference type="PANTHER" id="PTHR39168:SF2">
    <property type="entry name" value="HTH-TYPE TRANSCRIPTIONAL REGULATOR CMTR"/>
    <property type="match status" value="1"/>
</dbReference>
<dbReference type="Gene3D" id="1.10.10.10">
    <property type="entry name" value="Winged helix-like DNA-binding domain superfamily/Winged helix DNA-binding domain"/>
    <property type="match status" value="1"/>
</dbReference>
<dbReference type="RefSeq" id="WP_128188788.1">
    <property type="nucleotide sequence ID" value="NZ_JBFBFL010000004.1"/>
</dbReference>
<dbReference type="InterPro" id="IPR052543">
    <property type="entry name" value="HTH_Metal-responsive_Reg"/>
</dbReference>
<dbReference type="SMART" id="SM00418">
    <property type="entry name" value="HTH_ARSR"/>
    <property type="match status" value="1"/>
</dbReference>
<dbReference type="CDD" id="cd00090">
    <property type="entry name" value="HTH_ARSR"/>
    <property type="match status" value="1"/>
</dbReference>
<dbReference type="GO" id="GO:0003677">
    <property type="term" value="F:DNA binding"/>
    <property type="evidence" value="ECO:0007669"/>
    <property type="project" value="TreeGrafter"/>
</dbReference>
<dbReference type="SUPFAM" id="SSF46785">
    <property type="entry name" value="Winged helix' DNA-binding domain"/>
    <property type="match status" value="1"/>
</dbReference>
<dbReference type="GO" id="GO:0010288">
    <property type="term" value="P:response to lead ion"/>
    <property type="evidence" value="ECO:0007669"/>
    <property type="project" value="TreeGrafter"/>
</dbReference>
<gene>
    <name evidence="2" type="ORF">FQ330_05145</name>
</gene>
<name>A0A5M8QGG8_9MICO</name>
<sequence>MLTTVDRLDAMGRLGRAMGDPTRARILLRLIEGPGYPAALARDLGLSRTNVSNHLACLRGCGIVVSETEGRQARYEIADPHLTQAIEAMLAVTLRVDEGVPCLGAGCPVEGCCGAAA</sequence>
<dbReference type="OrthoDB" id="3401849at2"/>
<dbReference type="GO" id="GO:0097063">
    <property type="term" value="F:cadmium ion sensor activity"/>
    <property type="evidence" value="ECO:0007669"/>
    <property type="project" value="TreeGrafter"/>
</dbReference>
<dbReference type="PANTHER" id="PTHR39168">
    <property type="entry name" value="TRANSCRIPTIONAL REGULATOR-RELATED"/>
    <property type="match status" value="1"/>
</dbReference>
<dbReference type="PRINTS" id="PR00778">
    <property type="entry name" value="HTHARSR"/>
</dbReference>
<dbReference type="EMBL" id="VOIR01000012">
    <property type="protein sequence ID" value="KAA6435145.1"/>
    <property type="molecule type" value="Genomic_DNA"/>
</dbReference>
<dbReference type="Proteomes" id="UP000323221">
    <property type="component" value="Unassembled WGS sequence"/>
</dbReference>
<reference evidence="2 3" key="1">
    <citation type="submission" date="2019-08" db="EMBL/GenBank/DDBJ databases">
        <title>Agrococcus lahaulensis sp. nov., isolated from a cold desert of the Indian Himalayas.</title>
        <authorList>
            <person name="Qu J.H."/>
        </authorList>
    </citation>
    <scope>NUCLEOTIDE SEQUENCE [LARGE SCALE GENOMIC DNA]</scope>
    <source>
        <strain evidence="2 3">NS18</strain>
    </source>
</reference>
<evidence type="ECO:0000313" key="3">
    <source>
        <dbReference type="Proteomes" id="UP000323221"/>
    </source>
</evidence>
<dbReference type="GO" id="GO:0032791">
    <property type="term" value="F:lead ion binding"/>
    <property type="evidence" value="ECO:0007669"/>
    <property type="project" value="TreeGrafter"/>
</dbReference>
<dbReference type="NCBIfam" id="NF033788">
    <property type="entry name" value="HTH_metalloreg"/>
    <property type="match status" value="1"/>
</dbReference>
<dbReference type="Pfam" id="PF01022">
    <property type="entry name" value="HTH_5"/>
    <property type="match status" value="1"/>
</dbReference>